<evidence type="ECO:0000256" key="1">
    <source>
        <dbReference type="SAM" id="SignalP"/>
    </source>
</evidence>
<comment type="caution">
    <text evidence="2">The sequence shown here is derived from an EMBL/GenBank/DDBJ whole genome shotgun (WGS) entry which is preliminary data.</text>
</comment>
<evidence type="ECO:0000313" key="3">
    <source>
        <dbReference type="Proteomes" id="UP001168883"/>
    </source>
</evidence>
<name>A0ABT8V928_9BACL</name>
<feature type="signal peptide" evidence="1">
    <location>
        <begin position="1"/>
        <end position="27"/>
    </location>
</feature>
<keyword evidence="3" id="KW-1185">Reference proteome</keyword>
<dbReference type="Proteomes" id="UP001168883">
    <property type="component" value="Unassembled WGS sequence"/>
</dbReference>
<sequence>MKQLSKPLKLTAAVVALSTVFATGAYAGSQLEEIRAYLNNGLKLKIDGAEAVGRHAGTSDYI</sequence>
<proteinExistence type="predicted"/>
<keyword evidence="1" id="KW-0732">Signal</keyword>
<accession>A0ABT8V928</accession>
<dbReference type="RefSeq" id="WP_302878253.1">
    <property type="nucleotide sequence ID" value="NZ_JARLKN010000080.1"/>
</dbReference>
<organism evidence="2 3">
    <name type="scientific">Paenibacillus ehimensis</name>
    <dbReference type="NCBI Taxonomy" id="79264"/>
    <lineage>
        <taxon>Bacteria</taxon>
        <taxon>Bacillati</taxon>
        <taxon>Bacillota</taxon>
        <taxon>Bacilli</taxon>
        <taxon>Bacillales</taxon>
        <taxon>Paenibacillaceae</taxon>
        <taxon>Paenibacillus</taxon>
    </lineage>
</organism>
<dbReference type="EMBL" id="JAUMKJ010000011">
    <property type="protein sequence ID" value="MDO3677538.1"/>
    <property type="molecule type" value="Genomic_DNA"/>
</dbReference>
<gene>
    <name evidence="2" type="ORF">Q3C12_11050</name>
</gene>
<feature type="chain" id="PRO_5045211597" evidence="1">
    <location>
        <begin position="28"/>
        <end position="62"/>
    </location>
</feature>
<evidence type="ECO:0000313" key="2">
    <source>
        <dbReference type="EMBL" id="MDO3677538.1"/>
    </source>
</evidence>
<reference evidence="2" key="1">
    <citation type="submission" date="2023-07" db="EMBL/GenBank/DDBJ databases">
        <authorList>
            <person name="Aktuganov G."/>
            <person name="Boyko T."/>
            <person name="Delegan Y."/>
            <person name="Galimzianova N."/>
            <person name="Gilvanova E."/>
            <person name="Korobov V."/>
            <person name="Kuzmina L."/>
            <person name="Melentiev A."/>
            <person name="Milman P."/>
            <person name="Ryabova A."/>
            <person name="Stupak E."/>
            <person name="Yasakov T."/>
            <person name="Zharikova N."/>
            <person name="Zhurenko E."/>
        </authorList>
    </citation>
    <scope>NUCLEOTIDE SEQUENCE</scope>
    <source>
        <strain evidence="2">IB-739</strain>
    </source>
</reference>
<protein>
    <submittedName>
        <fullName evidence="2">Uncharacterized protein</fullName>
    </submittedName>
</protein>